<evidence type="ECO:0000256" key="4">
    <source>
        <dbReference type="ARBA" id="ARBA00022833"/>
    </source>
</evidence>
<evidence type="ECO:0000256" key="1">
    <source>
        <dbReference type="ARBA" id="ARBA00022723"/>
    </source>
</evidence>
<dbReference type="OrthoDB" id="5976at2759"/>
<dbReference type="SUPFAM" id="SSF57667">
    <property type="entry name" value="beta-beta-alpha zinc fingers"/>
    <property type="match status" value="1"/>
</dbReference>
<dbReference type="AlphaFoldDB" id="A0A5J4Z439"/>
<dbReference type="InterPro" id="IPR036236">
    <property type="entry name" value="Znf_C2H2_sf"/>
</dbReference>
<dbReference type="GO" id="GO:0005634">
    <property type="term" value="C:nucleus"/>
    <property type="evidence" value="ECO:0007669"/>
    <property type="project" value="UniProtKB-ARBA"/>
</dbReference>
<dbReference type="PANTHER" id="PTHR19818">
    <property type="entry name" value="ZINC FINGER PROTEIN ZIC AND GLI"/>
    <property type="match status" value="1"/>
</dbReference>
<evidence type="ECO:0000256" key="2">
    <source>
        <dbReference type="ARBA" id="ARBA00022737"/>
    </source>
</evidence>
<evidence type="ECO:0000256" key="5">
    <source>
        <dbReference type="PROSITE-ProRule" id="PRU00042"/>
    </source>
</evidence>
<dbReference type="SMART" id="SM00355">
    <property type="entry name" value="ZnF_C2H2"/>
    <property type="match status" value="3"/>
</dbReference>
<evidence type="ECO:0000256" key="3">
    <source>
        <dbReference type="ARBA" id="ARBA00022771"/>
    </source>
</evidence>
<feature type="domain" description="C2H2-type" evidence="7">
    <location>
        <begin position="313"/>
        <end position="342"/>
    </location>
</feature>
<keyword evidence="2" id="KW-0677">Repeat</keyword>
<keyword evidence="4" id="KW-0862">Zinc</keyword>
<sequence>MTIEVVLVNETRPTVVQPRMSDRQGAPAPERDRTRSGDAQDTSTHRISIASLLNPQQDNEHNQELAVSALQGQSAALRKDSDETERGPAVRTAVVQAHSGGSGSGGGGGASSDAVPMKWNRFRSAAQDYAGEPWFAPPQNQETAVSELDSSHPSVLFYYLATRSRTDSDELHFQQHLQQQQRLQQHQQEPQQRLLERPIPLYQQQQQDPLPWSSTAAPSGQMVYGHHFQQQSMTLQGHQQSIHPHSFRGQVFHARQTYSPSGRVSPQQYMGPSDRLDVVAVGVPAPQSPQRGQGSQLQGGVTKKSVATPPQKFVCPSAGCLMEFTRRDNMKVHMRRHTGEMPYKCFYPDCSRMFKWKSSLNHHIGTHYEGLEQLLAAGELKCPFPSCSNEFSRVSTLNAHMKWHVISGSRGDAEQTVQWIPSADTEDSDDAQALE</sequence>
<dbReference type="Pfam" id="PF00096">
    <property type="entry name" value="zf-C2H2"/>
    <property type="match status" value="1"/>
</dbReference>
<feature type="compositionally biased region" description="Basic and acidic residues" evidence="6">
    <location>
        <begin position="29"/>
        <end position="38"/>
    </location>
</feature>
<reference evidence="9" key="1">
    <citation type="journal article" date="2019" name="Nat. Commun.">
        <title>Expansion of phycobilisome linker gene families in mesophilic red algae.</title>
        <authorList>
            <person name="Lee J."/>
            <person name="Kim D."/>
            <person name="Bhattacharya D."/>
            <person name="Yoon H.S."/>
        </authorList>
    </citation>
    <scope>NUCLEOTIDE SEQUENCE [LARGE SCALE GENOMIC DNA]</scope>
    <source>
        <strain evidence="9">CCMP 1328</strain>
    </source>
</reference>
<keyword evidence="9" id="KW-1185">Reference proteome</keyword>
<dbReference type="InterPro" id="IPR050329">
    <property type="entry name" value="GLI_C2H2-zinc-finger"/>
</dbReference>
<keyword evidence="3 5" id="KW-0863">Zinc-finger</keyword>
<dbReference type="PANTHER" id="PTHR19818:SF139">
    <property type="entry name" value="PAIR-RULE PROTEIN ODD-PAIRED"/>
    <property type="match status" value="1"/>
</dbReference>
<feature type="domain" description="C2H2-type" evidence="7">
    <location>
        <begin position="380"/>
        <end position="404"/>
    </location>
</feature>
<feature type="region of interest" description="Disordered" evidence="6">
    <location>
        <begin position="96"/>
        <end position="115"/>
    </location>
</feature>
<dbReference type="GO" id="GO:0000978">
    <property type="term" value="F:RNA polymerase II cis-regulatory region sequence-specific DNA binding"/>
    <property type="evidence" value="ECO:0007669"/>
    <property type="project" value="TreeGrafter"/>
</dbReference>
<feature type="compositionally biased region" description="Polar residues" evidence="6">
    <location>
        <begin position="288"/>
        <end position="299"/>
    </location>
</feature>
<keyword evidence="1" id="KW-0479">Metal-binding</keyword>
<feature type="region of interest" description="Disordered" evidence="6">
    <location>
        <begin position="14"/>
        <end position="45"/>
    </location>
</feature>
<name>A0A5J4Z439_PORPP</name>
<dbReference type="GO" id="GO:0008270">
    <property type="term" value="F:zinc ion binding"/>
    <property type="evidence" value="ECO:0007669"/>
    <property type="project" value="UniProtKB-KW"/>
</dbReference>
<feature type="region of interest" description="Disordered" evidence="6">
    <location>
        <begin position="71"/>
        <end position="90"/>
    </location>
</feature>
<dbReference type="PROSITE" id="PS50157">
    <property type="entry name" value="ZINC_FINGER_C2H2_2"/>
    <property type="match status" value="3"/>
</dbReference>
<dbReference type="PROSITE" id="PS00028">
    <property type="entry name" value="ZINC_FINGER_C2H2_1"/>
    <property type="match status" value="3"/>
</dbReference>
<evidence type="ECO:0000256" key="6">
    <source>
        <dbReference type="SAM" id="MobiDB-lite"/>
    </source>
</evidence>
<dbReference type="Proteomes" id="UP000324585">
    <property type="component" value="Unassembled WGS sequence"/>
</dbReference>
<accession>A0A5J4Z439</accession>
<protein>
    <submittedName>
        <fullName evidence="8">Zinc finger protein</fullName>
    </submittedName>
</protein>
<organism evidence="8 9">
    <name type="scientific">Porphyridium purpureum</name>
    <name type="common">Red alga</name>
    <name type="synonym">Porphyridium cruentum</name>
    <dbReference type="NCBI Taxonomy" id="35688"/>
    <lineage>
        <taxon>Eukaryota</taxon>
        <taxon>Rhodophyta</taxon>
        <taxon>Bangiophyceae</taxon>
        <taxon>Porphyridiales</taxon>
        <taxon>Porphyridiaceae</taxon>
        <taxon>Porphyridium</taxon>
    </lineage>
</organism>
<evidence type="ECO:0000313" key="8">
    <source>
        <dbReference type="EMBL" id="KAA8497988.1"/>
    </source>
</evidence>
<proteinExistence type="predicted"/>
<feature type="domain" description="C2H2-type" evidence="7">
    <location>
        <begin position="343"/>
        <end position="367"/>
    </location>
</feature>
<dbReference type="GO" id="GO:0045944">
    <property type="term" value="P:positive regulation of transcription by RNA polymerase II"/>
    <property type="evidence" value="ECO:0007669"/>
    <property type="project" value="UniProtKB-ARBA"/>
</dbReference>
<comment type="caution">
    <text evidence="8">The sequence shown here is derived from an EMBL/GenBank/DDBJ whole genome shotgun (WGS) entry which is preliminary data.</text>
</comment>
<feature type="compositionally biased region" description="Gly residues" evidence="6">
    <location>
        <begin position="100"/>
        <end position="110"/>
    </location>
</feature>
<dbReference type="InterPro" id="IPR013087">
    <property type="entry name" value="Znf_C2H2_type"/>
</dbReference>
<dbReference type="GO" id="GO:0000981">
    <property type="term" value="F:DNA-binding transcription factor activity, RNA polymerase II-specific"/>
    <property type="evidence" value="ECO:0007669"/>
    <property type="project" value="TreeGrafter"/>
</dbReference>
<gene>
    <name evidence="8" type="ORF">FVE85_5573</name>
</gene>
<evidence type="ECO:0000259" key="7">
    <source>
        <dbReference type="PROSITE" id="PS50157"/>
    </source>
</evidence>
<feature type="compositionally biased region" description="Basic and acidic residues" evidence="6">
    <location>
        <begin position="77"/>
        <end position="88"/>
    </location>
</feature>
<feature type="region of interest" description="Disordered" evidence="6">
    <location>
        <begin position="284"/>
        <end position="304"/>
    </location>
</feature>
<evidence type="ECO:0000313" key="9">
    <source>
        <dbReference type="Proteomes" id="UP000324585"/>
    </source>
</evidence>
<dbReference type="EMBL" id="VRMN01000001">
    <property type="protein sequence ID" value="KAA8497988.1"/>
    <property type="molecule type" value="Genomic_DNA"/>
</dbReference>
<dbReference type="Gene3D" id="3.30.160.60">
    <property type="entry name" value="Classic Zinc Finger"/>
    <property type="match status" value="3"/>
</dbReference>